<feature type="domain" description="N-acetyltransferase" evidence="3">
    <location>
        <begin position="57"/>
        <end position="177"/>
    </location>
</feature>
<dbReference type="InterPro" id="IPR037800">
    <property type="entry name" value="GCN5"/>
</dbReference>
<dbReference type="EMBL" id="JAAFOW010001822">
    <property type="protein sequence ID" value="KAF5259083.1"/>
    <property type="molecule type" value="Genomic_DNA"/>
</dbReference>
<dbReference type="AlphaFoldDB" id="A0A8H5EFS5"/>
<evidence type="ECO:0000313" key="4">
    <source>
        <dbReference type="EMBL" id="KAF5259083.1"/>
    </source>
</evidence>
<evidence type="ECO:0000256" key="2">
    <source>
        <dbReference type="SAM" id="MobiDB-lite"/>
    </source>
</evidence>
<gene>
    <name evidence="4" type="ORF">FOXYS1_10316</name>
</gene>
<reference evidence="4" key="1">
    <citation type="submission" date="2020-02" db="EMBL/GenBank/DDBJ databases">
        <title>Identification and distribution of gene clusters putatively required for synthesis of sphingolipid metabolism inhibitors in phylogenetically diverse species of the filamentous fungus Fusarium.</title>
        <authorList>
            <person name="Kim H.-S."/>
            <person name="Busman M."/>
            <person name="Brown D.W."/>
            <person name="Divon H."/>
            <person name="Uhlig S."/>
            <person name="Proctor R.H."/>
        </authorList>
    </citation>
    <scope>NUCLEOTIDE SEQUENCE [LARGE SCALE GENOMIC DNA]</scope>
    <source>
        <strain evidence="4">NRRL 39464</strain>
    </source>
</reference>
<dbReference type="PROSITE" id="PS51186">
    <property type="entry name" value="GNAT"/>
    <property type="match status" value="1"/>
</dbReference>
<organism evidence="4 5">
    <name type="scientific">Fusarium oxysporum</name>
    <name type="common">Fusarium vascular wilt</name>
    <dbReference type="NCBI Taxonomy" id="5507"/>
    <lineage>
        <taxon>Eukaryota</taxon>
        <taxon>Fungi</taxon>
        <taxon>Dikarya</taxon>
        <taxon>Ascomycota</taxon>
        <taxon>Pezizomycotina</taxon>
        <taxon>Sordariomycetes</taxon>
        <taxon>Hypocreomycetidae</taxon>
        <taxon>Hypocreales</taxon>
        <taxon>Nectriaceae</taxon>
        <taxon>Fusarium</taxon>
        <taxon>Fusarium oxysporum species complex</taxon>
    </lineage>
</organism>
<feature type="region of interest" description="Disordered" evidence="2">
    <location>
        <begin position="1"/>
        <end position="45"/>
    </location>
</feature>
<dbReference type="GO" id="GO:0000123">
    <property type="term" value="C:histone acetyltransferase complex"/>
    <property type="evidence" value="ECO:0007669"/>
    <property type="project" value="TreeGrafter"/>
</dbReference>
<sequence>MSEENGKRKAEEEPSSPTPSKRIKQNDSAEPPEKKPEIKRIPFPEKPAVIEERNGEIEFRVVNNDNERESLIILTGLKCIFQKQLPKMPKDYIARLVYDRTHLSIAIVKKPLEVVGGITYRPFKGRRFAEIVFCAISSDQQVKGYGAHLMSHLKDYVKATSDVMHFLTYADNYAIGY</sequence>
<dbReference type="PANTHER" id="PTHR45750:SF3">
    <property type="entry name" value="HISTONE ACETYLTRANSFERASE"/>
    <property type="match status" value="1"/>
</dbReference>
<proteinExistence type="predicted"/>
<dbReference type="PANTHER" id="PTHR45750">
    <property type="entry name" value="GH11602P"/>
    <property type="match status" value="1"/>
</dbReference>
<evidence type="ECO:0000259" key="3">
    <source>
        <dbReference type="PROSITE" id="PS51186"/>
    </source>
</evidence>
<dbReference type="Gene3D" id="3.40.630.30">
    <property type="match status" value="1"/>
</dbReference>
<feature type="non-terminal residue" evidence="4">
    <location>
        <position position="177"/>
    </location>
</feature>
<evidence type="ECO:0000313" key="5">
    <source>
        <dbReference type="Proteomes" id="UP000558688"/>
    </source>
</evidence>
<evidence type="ECO:0000256" key="1">
    <source>
        <dbReference type="ARBA" id="ARBA00023242"/>
    </source>
</evidence>
<name>A0A8H5EFS5_FUSOX</name>
<dbReference type="GO" id="GO:0045944">
    <property type="term" value="P:positive regulation of transcription by RNA polymerase II"/>
    <property type="evidence" value="ECO:0007669"/>
    <property type="project" value="TreeGrafter"/>
</dbReference>
<dbReference type="Proteomes" id="UP000558688">
    <property type="component" value="Unassembled WGS sequence"/>
</dbReference>
<dbReference type="Pfam" id="PF00583">
    <property type="entry name" value="Acetyltransf_1"/>
    <property type="match status" value="1"/>
</dbReference>
<dbReference type="CDD" id="cd04301">
    <property type="entry name" value="NAT_SF"/>
    <property type="match status" value="1"/>
</dbReference>
<dbReference type="InterPro" id="IPR016181">
    <property type="entry name" value="Acyl_CoA_acyltransferase"/>
</dbReference>
<comment type="caution">
    <text evidence="4">The sequence shown here is derived from an EMBL/GenBank/DDBJ whole genome shotgun (WGS) entry which is preliminary data.</text>
</comment>
<keyword evidence="1" id="KW-0539">Nucleus</keyword>
<protein>
    <recommendedName>
        <fullName evidence="3">N-acetyltransferase domain-containing protein</fullName>
    </recommendedName>
</protein>
<feature type="compositionally biased region" description="Basic and acidic residues" evidence="2">
    <location>
        <begin position="24"/>
        <end position="45"/>
    </location>
</feature>
<dbReference type="GO" id="GO:0010484">
    <property type="term" value="F:histone H3 acetyltransferase activity"/>
    <property type="evidence" value="ECO:0007669"/>
    <property type="project" value="TreeGrafter"/>
</dbReference>
<dbReference type="SUPFAM" id="SSF55729">
    <property type="entry name" value="Acyl-CoA N-acyltransferases (Nat)"/>
    <property type="match status" value="1"/>
</dbReference>
<feature type="compositionally biased region" description="Basic and acidic residues" evidence="2">
    <location>
        <begin position="1"/>
        <end position="12"/>
    </location>
</feature>
<accession>A0A8H5EFS5</accession>
<dbReference type="InterPro" id="IPR000182">
    <property type="entry name" value="GNAT_dom"/>
</dbReference>